<gene>
    <name evidence="6" type="ORF">ACFQWB_14245</name>
</gene>
<dbReference type="PANTHER" id="PTHR43280:SF28">
    <property type="entry name" value="HTH-TYPE TRANSCRIPTIONAL ACTIVATOR RHAS"/>
    <property type="match status" value="1"/>
</dbReference>
<dbReference type="InterPro" id="IPR020449">
    <property type="entry name" value="Tscrpt_reg_AraC-type_HTH"/>
</dbReference>
<dbReference type="SUPFAM" id="SSF46689">
    <property type="entry name" value="Homeodomain-like"/>
    <property type="match status" value="2"/>
</dbReference>
<dbReference type="PROSITE" id="PS01124">
    <property type="entry name" value="HTH_ARAC_FAMILY_2"/>
    <property type="match status" value="1"/>
</dbReference>
<dbReference type="Gene3D" id="1.10.10.60">
    <property type="entry name" value="Homeodomain-like"/>
    <property type="match status" value="2"/>
</dbReference>
<dbReference type="PANTHER" id="PTHR43280">
    <property type="entry name" value="ARAC-FAMILY TRANSCRIPTIONAL REGULATOR"/>
    <property type="match status" value="1"/>
</dbReference>
<dbReference type="PROSITE" id="PS50983">
    <property type="entry name" value="FE_B12_PBP"/>
    <property type="match status" value="1"/>
</dbReference>
<dbReference type="InterPro" id="IPR018062">
    <property type="entry name" value="HTH_AraC-typ_CS"/>
</dbReference>
<dbReference type="PRINTS" id="PR00032">
    <property type="entry name" value="HTHARAC"/>
</dbReference>
<evidence type="ECO:0000259" key="5">
    <source>
        <dbReference type="PROSITE" id="PS50983"/>
    </source>
</evidence>
<organism evidence="6 7">
    <name type="scientific">Paenibacillus thermoaerophilus</name>
    <dbReference type="NCBI Taxonomy" id="1215385"/>
    <lineage>
        <taxon>Bacteria</taxon>
        <taxon>Bacillati</taxon>
        <taxon>Bacillota</taxon>
        <taxon>Bacilli</taxon>
        <taxon>Bacillales</taxon>
        <taxon>Paenibacillaceae</taxon>
        <taxon>Paenibacillus</taxon>
    </lineage>
</organism>
<evidence type="ECO:0000259" key="4">
    <source>
        <dbReference type="PROSITE" id="PS01124"/>
    </source>
</evidence>
<name>A0ABW2V4L5_9BACL</name>
<dbReference type="Pfam" id="PF01497">
    <property type="entry name" value="Peripla_BP_2"/>
    <property type="match status" value="1"/>
</dbReference>
<dbReference type="EMBL" id="JBHTGQ010000035">
    <property type="protein sequence ID" value="MFC7751081.1"/>
    <property type="molecule type" value="Genomic_DNA"/>
</dbReference>
<feature type="domain" description="Fe/B12 periplasmic-binding" evidence="5">
    <location>
        <begin position="125"/>
        <end position="390"/>
    </location>
</feature>
<dbReference type="Gene3D" id="3.40.50.1980">
    <property type="entry name" value="Nitrogenase molybdenum iron protein domain"/>
    <property type="match status" value="2"/>
</dbReference>
<evidence type="ECO:0000256" key="2">
    <source>
        <dbReference type="ARBA" id="ARBA00023125"/>
    </source>
</evidence>
<feature type="domain" description="HTH araC/xylS-type" evidence="4">
    <location>
        <begin position="23"/>
        <end position="121"/>
    </location>
</feature>
<dbReference type="Proteomes" id="UP001596528">
    <property type="component" value="Unassembled WGS sequence"/>
</dbReference>
<evidence type="ECO:0000313" key="7">
    <source>
        <dbReference type="Proteomes" id="UP001596528"/>
    </source>
</evidence>
<dbReference type="SUPFAM" id="SSF53807">
    <property type="entry name" value="Helical backbone' metal receptor"/>
    <property type="match status" value="1"/>
</dbReference>
<evidence type="ECO:0000313" key="6">
    <source>
        <dbReference type="EMBL" id="MFC7751081.1"/>
    </source>
</evidence>
<keyword evidence="2" id="KW-0238">DNA-binding</keyword>
<dbReference type="Pfam" id="PF12833">
    <property type="entry name" value="HTH_18"/>
    <property type="match status" value="1"/>
</dbReference>
<evidence type="ECO:0000256" key="3">
    <source>
        <dbReference type="ARBA" id="ARBA00023163"/>
    </source>
</evidence>
<dbReference type="InterPro" id="IPR002491">
    <property type="entry name" value="ABC_transptr_periplasmic_BD"/>
</dbReference>
<keyword evidence="7" id="KW-1185">Reference proteome</keyword>
<protein>
    <submittedName>
        <fullName evidence="6">Helix-turn-helix domain-containing protein</fullName>
    </submittedName>
</protein>
<dbReference type="InterPro" id="IPR009057">
    <property type="entry name" value="Homeodomain-like_sf"/>
</dbReference>
<dbReference type="SMART" id="SM00342">
    <property type="entry name" value="HTH_ARAC"/>
    <property type="match status" value="1"/>
</dbReference>
<evidence type="ECO:0000256" key="1">
    <source>
        <dbReference type="ARBA" id="ARBA00023015"/>
    </source>
</evidence>
<accession>A0ABW2V4L5</accession>
<reference evidence="7" key="1">
    <citation type="journal article" date="2019" name="Int. J. Syst. Evol. Microbiol.">
        <title>The Global Catalogue of Microorganisms (GCM) 10K type strain sequencing project: providing services to taxonomists for standard genome sequencing and annotation.</title>
        <authorList>
            <consortium name="The Broad Institute Genomics Platform"/>
            <consortium name="The Broad Institute Genome Sequencing Center for Infectious Disease"/>
            <person name="Wu L."/>
            <person name="Ma J."/>
        </authorList>
    </citation>
    <scope>NUCLEOTIDE SEQUENCE [LARGE SCALE GENOMIC DNA]</scope>
    <source>
        <strain evidence="7">JCM 18657</strain>
    </source>
</reference>
<sequence length="396" mass="45399">MNAEWPAVKGPVASQPNSGPNLDEVKAFMDRHYHEPLTTGQLAEMAGLSPKYFAHLFKKTYGQSAVEYLTDLRINRAKRYLAESGARLREIALQVGYSDEFYFSHKFKKEVGVSPSDYKKQARSRVAACSPPITGHLLALDVVPAAAPLDPKWTAYYYNDYRTAIKFHLKLTEPYSHLKFDANIGMLSRIRPDAIIGTDRLSADERAKLTEIAPSLFIPESEDGWRDQLRKIAHFLNREEAAERWIQRYERQAEFVRERIGKVLGGERILVLRIYGSRLHVYWNRGLEDVLRRDLRLEAADRGGSSVRNTPITLEQLRELNPDRMLLAVCPDTASRTYWLALQHSSAWWQLKAVRKRRVYPIPSDPWFEYSAVAVSRILDEALLLFTGKSTKALPH</sequence>
<keyword evidence="1" id="KW-0805">Transcription regulation</keyword>
<comment type="caution">
    <text evidence="6">The sequence shown here is derived from an EMBL/GenBank/DDBJ whole genome shotgun (WGS) entry which is preliminary data.</text>
</comment>
<proteinExistence type="predicted"/>
<dbReference type="RefSeq" id="WP_138790600.1">
    <property type="nucleotide sequence ID" value="NZ_JBHTGQ010000035.1"/>
</dbReference>
<dbReference type="PROSITE" id="PS00041">
    <property type="entry name" value="HTH_ARAC_FAMILY_1"/>
    <property type="match status" value="1"/>
</dbReference>
<dbReference type="InterPro" id="IPR018060">
    <property type="entry name" value="HTH_AraC"/>
</dbReference>
<keyword evidence="3" id="KW-0804">Transcription</keyword>